<reference evidence="2 3" key="1">
    <citation type="submission" date="2019-03" db="EMBL/GenBank/DDBJ databases">
        <title>Single cell metagenomics reveals metabolic interactions within the superorganism composed of flagellate Streblomastix strix and complex community of Bacteroidetes bacteria on its surface.</title>
        <authorList>
            <person name="Treitli S.C."/>
            <person name="Kolisko M."/>
            <person name="Husnik F."/>
            <person name="Keeling P."/>
            <person name="Hampl V."/>
        </authorList>
    </citation>
    <scope>NUCLEOTIDE SEQUENCE [LARGE SCALE GENOMIC DNA]</scope>
    <source>
        <strain evidence="2">ST1C</strain>
    </source>
</reference>
<dbReference type="Proteomes" id="UP000324800">
    <property type="component" value="Unassembled WGS sequence"/>
</dbReference>
<proteinExistence type="predicted"/>
<evidence type="ECO:0000313" key="3">
    <source>
        <dbReference type="Proteomes" id="UP000324800"/>
    </source>
</evidence>
<accession>A0A5J4UPP2</accession>
<gene>
    <name evidence="2" type="ORF">EZS28_032400</name>
</gene>
<keyword evidence="1" id="KW-0472">Membrane</keyword>
<dbReference type="EMBL" id="SNRW01013919">
    <property type="protein sequence ID" value="KAA6372072.1"/>
    <property type="molecule type" value="Genomic_DNA"/>
</dbReference>
<name>A0A5J4UPP2_9EUKA</name>
<sequence>MEEDTATIQLVTILLLAQDITGLNDFLMTKPTRSPNFFIFLVVSIVAMSLLLLGLEQFVCQANLSKKIIEYFHPQRRMEPKIKKIYQEFKLMKKIKKIIKLLLVIIEYDNIRKLQRDQCESDLT</sequence>
<protein>
    <submittedName>
        <fullName evidence="2">Uncharacterized protein</fullName>
    </submittedName>
</protein>
<keyword evidence="1" id="KW-1133">Transmembrane helix</keyword>
<feature type="non-terminal residue" evidence="2">
    <location>
        <position position="124"/>
    </location>
</feature>
<comment type="caution">
    <text evidence="2">The sequence shown here is derived from an EMBL/GenBank/DDBJ whole genome shotgun (WGS) entry which is preliminary data.</text>
</comment>
<evidence type="ECO:0000313" key="2">
    <source>
        <dbReference type="EMBL" id="KAA6372072.1"/>
    </source>
</evidence>
<keyword evidence="1" id="KW-0812">Transmembrane</keyword>
<dbReference type="AlphaFoldDB" id="A0A5J4UPP2"/>
<evidence type="ECO:0000256" key="1">
    <source>
        <dbReference type="SAM" id="Phobius"/>
    </source>
</evidence>
<feature type="transmembrane region" description="Helical" evidence="1">
    <location>
        <begin position="37"/>
        <end position="59"/>
    </location>
</feature>
<organism evidence="2 3">
    <name type="scientific">Streblomastix strix</name>
    <dbReference type="NCBI Taxonomy" id="222440"/>
    <lineage>
        <taxon>Eukaryota</taxon>
        <taxon>Metamonada</taxon>
        <taxon>Preaxostyla</taxon>
        <taxon>Oxymonadida</taxon>
        <taxon>Streblomastigidae</taxon>
        <taxon>Streblomastix</taxon>
    </lineage>
</organism>